<keyword evidence="2" id="KW-1185">Reference proteome</keyword>
<dbReference type="Proteomes" id="UP000799755">
    <property type="component" value="Unassembled WGS sequence"/>
</dbReference>
<evidence type="ECO:0000313" key="1">
    <source>
        <dbReference type="EMBL" id="KAF2470184.1"/>
    </source>
</evidence>
<gene>
    <name evidence="1" type="ORF">BDR25DRAFT_287961</name>
</gene>
<proteinExistence type="predicted"/>
<name>A0ACB6QT51_9PLEO</name>
<sequence length="546" mass="59813">MCYLNDFGSVIGPWGVKLEALNDDLAIQPARPRNCVGIDAPVEMYTLNQRATNGNPVPTEIIFLREDDKIYWTKTGGNLTLRYNPSEVQVNSSETGQAEIPLSEELDETHVLPSREDSRAESEETEDEDLDQTITAAAISRATPHPSAARSEVVQETPTANRVTQAAEWASKAAKNVVTSDTVENTPPEGSSGMEIYSTAPPKLNAGIPTGPNREQLGQVGHDTVSVRNKLKTEGKTESEQGCPAANEPQRRGRRTLQSVSISKSKSGKKRPSLSPVSDRESVSSTPTHPRKRAKKINEDSQEAMPATTMAGSQHEDAEDGTYKGTKPRVAFSNSSIEETSQFFKFFKRQGGIKVESVKDGNCNILCVRPGTLNKTMKLLQCIALGIPIVTDKWLQDSAEKTHFLDIKPYIPSIPTLEKELKFSLAAVWSTPQSDLLAGKVVYFTPALKQVYNKWRDVEELCKAIGARRVMSKPGKEVRDGSDIVTLALGEDDPDLAVLIEKGYTCYSKDLLTVGILRGDIDLESGEFKIKPDAGKPKKKGRGRKS</sequence>
<accession>A0ACB6QT51</accession>
<reference evidence="1" key="1">
    <citation type="journal article" date="2020" name="Stud. Mycol.">
        <title>101 Dothideomycetes genomes: a test case for predicting lifestyles and emergence of pathogens.</title>
        <authorList>
            <person name="Haridas S."/>
            <person name="Albert R."/>
            <person name="Binder M."/>
            <person name="Bloem J."/>
            <person name="Labutti K."/>
            <person name="Salamov A."/>
            <person name="Andreopoulos B."/>
            <person name="Baker S."/>
            <person name="Barry K."/>
            <person name="Bills G."/>
            <person name="Bluhm B."/>
            <person name="Cannon C."/>
            <person name="Castanera R."/>
            <person name="Culley D."/>
            <person name="Daum C."/>
            <person name="Ezra D."/>
            <person name="Gonzalez J."/>
            <person name="Henrissat B."/>
            <person name="Kuo A."/>
            <person name="Liang C."/>
            <person name="Lipzen A."/>
            <person name="Lutzoni F."/>
            <person name="Magnuson J."/>
            <person name="Mondo S."/>
            <person name="Nolan M."/>
            <person name="Ohm R."/>
            <person name="Pangilinan J."/>
            <person name="Park H.-J."/>
            <person name="Ramirez L."/>
            <person name="Alfaro M."/>
            <person name="Sun H."/>
            <person name="Tritt A."/>
            <person name="Yoshinaga Y."/>
            <person name="Zwiers L.-H."/>
            <person name="Turgeon B."/>
            <person name="Goodwin S."/>
            <person name="Spatafora J."/>
            <person name="Crous P."/>
            <person name="Grigoriev I."/>
        </authorList>
    </citation>
    <scope>NUCLEOTIDE SEQUENCE</scope>
    <source>
        <strain evidence="1">ATCC 200398</strain>
    </source>
</reference>
<protein>
    <submittedName>
        <fullName evidence="1">Uncharacterized protein</fullName>
    </submittedName>
</protein>
<organism evidence="1 2">
    <name type="scientific">Lindgomyces ingoldianus</name>
    <dbReference type="NCBI Taxonomy" id="673940"/>
    <lineage>
        <taxon>Eukaryota</taxon>
        <taxon>Fungi</taxon>
        <taxon>Dikarya</taxon>
        <taxon>Ascomycota</taxon>
        <taxon>Pezizomycotina</taxon>
        <taxon>Dothideomycetes</taxon>
        <taxon>Pleosporomycetidae</taxon>
        <taxon>Pleosporales</taxon>
        <taxon>Lindgomycetaceae</taxon>
        <taxon>Lindgomyces</taxon>
    </lineage>
</organism>
<dbReference type="EMBL" id="MU003509">
    <property type="protein sequence ID" value="KAF2470184.1"/>
    <property type="molecule type" value="Genomic_DNA"/>
</dbReference>
<evidence type="ECO:0000313" key="2">
    <source>
        <dbReference type="Proteomes" id="UP000799755"/>
    </source>
</evidence>
<comment type="caution">
    <text evidence="1">The sequence shown here is derived from an EMBL/GenBank/DDBJ whole genome shotgun (WGS) entry which is preliminary data.</text>
</comment>